<evidence type="ECO:0000313" key="3">
    <source>
        <dbReference type="EMBL" id="CAJ0730219.1"/>
    </source>
</evidence>
<dbReference type="PANTHER" id="PTHR43267:SF1">
    <property type="entry name" value="TRNA THREONYLCARBAMOYLADENOSINE DEHYDRATASE"/>
    <property type="match status" value="1"/>
</dbReference>
<dbReference type="Pfam" id="PF14461">
    <property type="entry name" value="Prok-E2_B"/>
    <property type="match status" value="1"/>
</dbReference>
<keyword evidence="4" id="KW-1185">Reference proteome</keyword>
<dbReference type="PANTHER" id="PTHR43267">
    <property type="entry name" value="TRNA THREONYLCARBAMOYLADENOSINE DEHYDRATASE"/>
    <property type="match status" value="1"/>
</dbReference>
<dbReference type="InterPro" id="IPR045886">
    <property type="entry name" value="ThiF/MoeB/HesA"/>
</dbReference>
<accession>A0ABM9ITB2</accession>
<protein>
    <recommendedName>
        <fullName evidence="5">THIF-type NAD/FAD binding fold domain-containing protein</fullName>
    </recommendedName>
</protein>
<dbReference type="InterPro" id="IPR000594">
    <property type="entry name" value="ThiF_NAD_FAD-bd"/>
</dbReference>
<dbReference type="InterPro" id="IPR035985">
    <property type="entry name" value="Ubiquitin-activating_enz"/>
</dbReference>
<dbReference type="Pfam" id="PF00899">
    <property type="entry name" value="ThiF"/>
    <property type="match status" value="1"/>
</dbReference>
<comment type="caution">
    <text evidence="3">The sequence shown here is derived from an EMBL/GenBank/DDBJ whole genome shotgun (WGS) entry which is preliminary data.</text>
</comment>
<evidence type="ECO:0000259" key="2">
    <source>
        <dbReference type="Pfam" id="PF14461"/>
    </source>
</evidence>
<dbReference type="RefSeq" id="WP_103518866.1">
    <property type="nucleotide sequence ID" value="NZ_CATWFT010000018.1"/>
</dbReference>
<gene>
    <name evidence="3" type="ORF">R38712_04309</name>
</gene>
<evidence type="ECO:0008006" key="5">
    <source>
        <dbReference type="Google" id="ProtNLM"/>
    </source>
</evidence>
<dbReference type="Gene3D" id="3.40.50.720">
    <property type="entry name" value="NAD(P)-binding Rossmann-like Domain"/>
    <property type="match status" value="1"/>
</dbReference>
<proteinExistence type="predicted"/>
<reference evidence="3 4" key="1">
    <citation type="submission" date="2023-07" db="EMBL/GenBank/DDBJ databases">
        <authorList>
            <person name="Peeters C."/>
        </authorList>
    </citation>
    <scope>NUCLEOTIDE SEQUENCE [LARGE SCALE GENOMIC DNA]</scope>
    <source>
        <strain evidence="3 4">R-38712</strain>
    </source>
</reference>
<dbReference type="InterPro" id="IPR032701">
    <property type="entry name" value="Prok-E2_B_dom"/>
</dbReference>
<dbReference type="EMBL" id="CATWFT010000018">
    <property type="protein sequence ID" value="CAJ0730219.1"/>
    <property type="molecule type" value="Genomic_DNA"/>
</dbReference>
<dbReference type="SUPFAM" id="SSF69572">
    <property type="entry name" value="Activating enzymes of the ubiquitin-like proteins"/>
    <property type="match status" value="1"/>
</dbReference>
<feature type="domain" description="THIF-type NAD/FAD binding fold" evidence="1">
    <location>
        <begin position="319"/>
        <end position="539"/>
    </location>
</feature>
<feature type="domain" description="Prokaryotic E2 family B" evidence="2">
    <location>
        <begin position="30"/>
        <end position="133"/>
    </location>
</feature>
<evidence type="ECO:0000259" key="1">
    <source>
        <dbReference type="Pfam" id="PF00899"/>
    </source>
</evidence>
<evidence type="ECO:0000313" key="4">
    <source>
        <dbReference type="Proteomes" id="UP001189303"/>
    </source>
</evidence>
<sequence length="560" mass="61829">MTQGGYGRALSVLTQFGLKPAKARAGVRAFEGDLKTSTGEVPVRFEIEDWNFLRYPRITLLKRPAGTPKLLEHVDALGGLCYLAPGSVVLDRFEPDVAVHQCLLAAVDVLNRMTQGRTRDRDIADEFVAYWTVGQTPAAYPVLFDELESDAESAMYFLLDQPGQDRRALIARDIFAAQRIATGIEAEKVVKGAFTCFLFKSDKLPGAPADGLPATIKQFFAWVKQWDSELATAIQHRLGSDKTYLSRQGCVIAIATPAGRFGVVFLLDRMHRMGYEKNPKRYRNYLHNAGRDAAILRLQIDDIGPTYIHSRNLEYPSLAGKRLTLIGCGAIGGYLAQALVRLGAGTGKDGLLRLVDVGQLEPDNLGRHALGFPSLYQNKAVALRDELIRQFPYLEVEAQTDTSRLNDKFFATDLIIEATGEEALSSFVNAMHMAHRLGPVLYVWVKGNGECVQALWSDSSKFGCFQCLRHGIGPNYRQDRFPVLPNPPRTQFRGCSSFTPYAVSAPMSAAALAADMVSDWLRSGDASPRFRTRYLETANASRVKNQDIAPTDGCPACRNP</sequence>
<name>A0ABM9ITB2_RALPI</name>
<dbReference type="Proteomes" id="UP001189303">
    <property type="component" value="Unassembled WGS sequence"/>
</dbReference>
<organism evidence="3 4">
    <name type="scientific">Ralstonia pickettii</name>
    <name type="common">Burkholderia pickettii</name>
    <dbReference type="NCBI Taxonomy" id="329"/>
    <lineage>
        <taxon>Bacteria</taxon>
        <taxon>Pseudomonadati</taxon>
        <taxon>Pseudomonadota</taxon>
        <taxon>Betaproteobacteria</taxon>
        <taxon>Burkholderiales</taxon>
        <taxon>Burkholderiaceae</taxon>
        <taxon>Ralstonia</taxon>
    </lineage>
</organism>